<reference evidence="1" key="1">
    <citation type="journal article" date="2014" name="Front. Microbiol.">
        <title>High frequency of phylogenetically diverse reductive dehalogenase-homologous genes in deep subseafloor sedimentary metagenomes.</title>
        <authorList>
            <person name="Kawai M."/>
            <person name="Futagami T."/>
            <person name="Toyoda A."/>
            <person name="Takaki Y."/>
            <person name="Nishi S."/>
            <person name="Hori S."/>
            <person name="Arai W."/>
            <person name="Tsubouchi T."/>
            <person name="Morono Y."/>
            <person name="Uchiyama I."/>
            <person name="Ito T."/>
            <person name="Fujiyama A."/>
            <person name="Inagaki F."/>
            <person name="Takami H."/>
        </authorList>
    </citation>
    <scope>NUCLEOTIDE SEQUENCE</scope>
    <source>
        <strain evidence="1">Expedition CK06-06</strain>
    </source>
</reference>
<name>X1H1U7_9ZZZZ</name>
<organism evidence="1">
    <name type="scientific">marine sediment metagenome</name>
    <dbReference type="NCBI Taxonomy" id="412755"/>
    <lineage>
        <taxon>unclassified sequences</taxon>
        <taxon>metagenomes</taxon>
        <taxon>ecological metagenomes</taxon>
    </lineage>
</organism>
<dbReference type="AlphaFoldDB" id="X1H1U7"/>
<protein>
    <submittedName>
        <fullName evidence="1">Uncharacterized protein</fullName>
    </submittedName>
</protein>
<gene>
    <name evidence="1" type="ORF">S03H2_37194</name>
</gene>
<sequence>MTATTGSDDTCPVEYYFDETTGHTGGNDSGWVTNPVYIDTGLSASTVKFISPDKFPVGT</sequence>
<proteinExistence type="predicted"/>
<dbReference type="EMBL" id="BARU01022869">
    <property type="protein sequence ID" value="GAH47839.1"/>
    <property type="molecule type" value="Genomic_DNA"/>
</dbReference>
<comment type="caution">
    <text evidence="1">The sequence shown here is derived from an EMBL/GenBank/DDBJ whole genome shotgun (WGS) entry which is preliminary data.</text>
</comment>
<accession>X1H1U7</accession>
<evidence type="ECO:0000313" key="1">
    <source>
        <dbReference type="EMBL" id="GAH47839.1"/>
    </source>
</evidence>